<keyword evidence="4" id="KW-1185">Reference proteome</keyword>
<dbReference type="AlphaFoldDB" id="A0A5R8KFK9"/>
<dbReference type="PANTHER" id="PTHR35601">
    <property type="entry name" value="TOXIN RELE"/>
    <property type="match status" value="1"/>
</dbReference>
<gene>
    <name evidence="3" type="ORF">FEM03_09140</name>
</gene>
<dbReference type="InterPro" id="IPR035093">
    <property type="entry name" value="RelE/ParE_toxin_dom_sf"/>
</dbReference>
<protein>
    <submittedName>
        <fullName evidence="3">Type II toxin-antitoxin system RelE/ParE family toxin</fullName>
    </submittedName>
</protein>
<dbReference type="PANTHER" id="PTHR35601:SF1">
    <property type="entry name" value="TOXIN RELE"/>
    <property type="match status" value="1"/>
</dbReference>
<comment type="caution">
    <text evidence="3">The sequence shown here is derived from an EMBL/GenBank/DDBJ whole genome shotgun (WGS) entry which is preliminary data.</text>
</comment>
<keyword evidence="2" id="KW-1277">Toxin-antitoxin system</keyword>
<organism evidence="3 4">
    <name type="scientific">Phragmitibacter flavus</name>
    <dbReference type="NCBI Taxonomy" id="2576071"/>
    <lineage>
        <taxon>Bacteria</taxon>
        <taxon>Pseudomonadati</taxon>
        <taxon>Verrucomicrobiota</taxon>
        <taxon>Verrucomicrobiia</taxon>
        <taxon>Verrucomicrobiales</taxon>
        <taxon>Verrucomicrobiaceae</taxon>
        <taxon>Phragmitibacter</taxon>
    </lineage>
</organism>
<evidence type="ECO:0000256" key="2">
    <source>
        <dbReference type="ARBA" id="ARBA00022649"/>
    </source>
</evidence>
<evidence type="ECO:0000256" key="1">
    <source>
        <dbReference type="ARBA" id="ARBA00006226"/>
    </source>
</evidence>
<dbReference type="Gene3D" id="3.30.2310.20">
    <property type="entry name" value="RelE-like"/>
    <property type="match status" value="1"/>
</dbReference>
<evidence type="ECO:0000313" key="4">
    <source>
        <dbReference type="Proteomes" id="UP000306196"/>
    </source>
</evidence>
<dbReference type="RefSeq" id="WP_138085896.1">
    <property type="nucleotide sequence ID" value="NZ_VAUV01000006.1"/>
</dbReference>
<sequence length="86" mass="9870">MASYRVEVTRSASKDIRGIDKQWIPKIVAAIESLGSNPRPSGCKNLVGSEHTYRVRVGDYRIIYDIQDDVLVVLVVKIRHRKDVYR</sequence>
<dbReference type="InterPro" id="IPR007712">
    <property type="entry name" value="RelE/ParE_toxin"/>
</dbReference>
<comment type="similarity">
    <text evidence="1">Belongs to the RelE toxin family.</text>
</comment>
<reference evidence="3 4" key="1">
    <citation type="submission" date="2019-05" db="EMBL/GenBank/DDBJ databases">
        <title>Verrucobacter flavum gen. nov., sp. nov. a new member of the family Verrucomicrobiaceae.</title>
        <authorList>
            <person name="Szuroczki S."/>
            <person name="Abbaszade G."/>
            <person name="Szabo A."/>
            <person name="Felfoldi T."/>
            <person name="Schumann P."/>
            <person name="Boka K."/>
            <person name="Keki Z."/>
            <person name="Toumi M."/>
            <person name="Toth E."/>
        </authorList>
    </citation>
    <scope>NUCLEOTIDE SEQUENCE [LARGE SCALE GENOMIC DNA]</scope>
    <source>
        <strain evidence="3 4">MG-N-17</strain>
    </source>
</reference>
<dbReference type="Pfam" id="PF05016">
    <property type="entry name" value="ParE_toxin"/>
    <property type="match status" value="1"/>
</dbReference>
<dbReference type="OrthoDB" id="193331at2"/>
<evidence type="ECO:0000313" key="3">
    <source>
        <dbReference type="EMBL" id="TLD71067.1"/>
    </source>
</evidence>
<proteinExistence type="inferred from homology"/>
<accession>A0A5R8KFK9</accession>
<name>A0A5R8KFK9_9BACT</name>
<dbReference type="SUPFAM" id="SSF143011">
    <property type="entry name" value="RelE-like"/>
    <property type="match status" value="1"/>
</dbReference>
<dbReference type="EMBL" id="VAUV01000006">
    <property type="protein sequence ID" value="TLD71067.1"/>
    <property type="molecule type" value="Genomic_DNA"/>
</dbReference>
<dbReference type="Proteomes" id="UP000306196">
    <property type="component" value="Unassembled WGS sequence"/>
</dbReference>